<protein>
    <submittedName>
        <fullName evidence="2">Uncharacterized protein</fullName>
    </submittedName>
</protein>
<evidence type="ECO:0000313" key="3">
    <source>
        <dbReference type="Proteomes" id="UP000320762"/>
    </source>
</evidence>
<organism evidence="2 3">
    <name type="scientific">Schizophyllum amplum</name>
    <dbReference type="NCBI Taxonomy" id="97359"/>
    <lineage>
        <taxon>Eukaryota</taxon>
        <taxon>Fungi</taxon>
        <taxon>Dikarya</taxon>
        <taxon>Basidiomycota</taxon>
        <taxon>Agaricomycotina</taxon>
        <taxon>Agaricomycetes</taxon>
        <taxon>Agaricomycetidae</taxon>
        <taxon>Agaricales</taxon>
        <taxon>Schizophyllaceae</taxon>
        <taxon>Schizophyllum</taxon>
    </lineage>
</organism>
<comment type="caution">
    <text evidence="2">The sequence shown here is derived from an EMBL/GenBank/DDBJ whole genome shotgun (WGS) entry which is preliminary data.</text>
</comment>
<evidence type="ECO:0000256" key="1">
    <source>
        <dbReference type="SAM" id="MobiDB-lite"/>
    </source>
</evidence>
<dbReference type="EMBL" id="VDMD01000022">
    <property type="protein sequence ID" value="TRM60378.1"/>
    <property type="molecule type" value="Genomic_DNA"/>
</dbReference>
<name>A0A550C6G3_9AGAR</name>
<reference evidence="2 3" key="1">
    <citation type="journal article" date="2019" name="New Phytol.">
        <title>Comparative genomics reveals unique wood-decay strategies and fruiting body development in the Schizophyllaceae.</title>
        <authorList>
            <person name="Almasi E."/>
            <person name="Sahu N."/>
            <person name="Krizsan K."/>
            <person name="Balint B."/>
            <person name="Kovacs G.M."/>
            <person name="Kiss B."/>
            <person name="Cseklye J."/>
            <person name="Drula E."/>
            <person name="Henrissat B."/>
            <person name="Nagy I."/>
            <person name="Chovatia M."/>
            <person name="Adam C."/>
            <person name="LaButti K."/>
            <person name="Lipzen A."/>
            <person name="Riley R."/>
            <person name="Grigoriev I.V."/>
            <person name="Nagy L.G."/>
        </authorList>
    </citation>
    <scope>NUCLEOTIDE SEQUENCE [LARGE SCALE GENOMIC DNA]</scope>
    <source>
        <strain evidence="2 3">NL-1724</strain>
    </source>
</reference>
<feature type="compositionally biased region" description="Polar residues" evidence="1">
    <location>
        <begin position="1"/>
        <end position="22"/>
    </location>
</feature>
<feature type="region of interest" description="Disordered" evidence="1">
    <location>
        <begin position="1"/>
        <end position="73"/>
    </location>
</feature>
<feature type="compositionally biased region" description="Basic and acidic residues" evidence="1">
    <location>
        <begin position="39"/>
        <end position="49"/>
    </location>
</feature>
<proteinExistence type="predicted"/>
<keyword evidence="3" id="KW-1185">Reference proteome</keyword>
<evidence type="ECO:0000313" key="2">
    <source>
        <dbReference type="EMBL" id="TRM60378.1"/>
    </source>
</evidence>
<dbReference type="Proteomes" id="UP000320762">
    <property type="component" value="Unassembled WGS sequence"/>
</dbReference>
<gene>
    <name evidence="2" type="ORF">BD626DRAFT_505168</name>
</gene>
<sequence>MQSLCSFRSSPISGTSNGLSNPRHSRDSESGRTPSTASRTEDGRVRTETIECAPLSGSSFLPMRDIGRLHLTE</sequence>
<dbReference type="AlphaFoldDB" id="A0A550C6G3"/>
<accession>A0A550C6G3</accession>